<dbReference type="Pfam" id="PF05733">
    <property type="entry name" value="Tenui_N"/>
    <property type="match status" value="1"/>
</dbReference>
<keyword evidence="6" id="KW-0694">RNA-binding</keyword>
<dbReference type="KEGG" id="vg:80554462"/>
<feature type="coiled-coil region" evidence="10">
    <location>
        <begin position="1"/>
        <end position="71"/>
    </location>
</feature>
<proteinExistence type="predicted"/>
<evidence type="ECO:0000256" key="4">
    <source>
        <dbReference type="ARBA" id="ARBA00022561"/>
    </source>
</evidence>
<evidence type="ECO:0000256" key="5">
    <source>
        <dbReference type="ARBA" id="ARBA00022844"/>
    </source>
</evidence>
<name>A0A8E7DC48_9VIRU</name>
<evidence type="ECO:0000256" key="9">
    <source>
        <dbReference type="ARBA" id="ARBA00033344"/>
    </source>
</evidence>
<dbReference type="GeneID" id="80554462"/>
<evidence type="ECO:0000256" key="1">
    <source>
        <dbReference type="ARBA" id="ARBA00004192"/>
    </source>
</evidence>
<sequence length="345" mass="38682">MATSVRSNKTLKEQLREMNNKSGEVYSSWYAALQPTERETVDKIILTTNAAKKAREEAEIVEEQEEEQSTVTQKLPVEISEADISAMWTTIDEADVMSLDQEALKIFEYQGFNPKLILLSLMKAKKKNKISDDIFKSDVLTLCAISIIKGSINSNNIKKISEQGQQEISRLESVYGIKRGSGRKEKPEVITVSRIGATFPGKIIQLICAGKVQGRSFPGPFNSSSLPNFMRHQAFAAVIPRTLSEKTRNFLLTLVIAFSVDQSIQINPNKKEKQDPVTLFGLQSNFINVTHNGVYPPEHTKVQIFKTLLFNYDELMPTARKVSSIMGDLIMPTKDEFNSSLALLE</sequence>
<organism evidence="11 12">
    <name type="scientific">Yunnan Paris negative-stranded virus</name>
    <dbReference type="NCBI Taxonomy" id="2836142"/>
    <lineage>
        <taxon>Viruses</taxon>
        <taxon>Riboviria</taxon>
        <taxon>Orthornavirae</taxon>
        <taxon>Negarnaviricota</taxon>
        <taxon>Polyploviricotina</taxon>
        <taxon>Bunyaviricetes</taxon>
        <taxon>Hareavirales</taxon>
        <taxon>Phenuiviridae</taxon>
        <taxon>Coguvirus</taxon>
        <taxon>Coguvirus yunnanense</taxon>
    </lineage>
</organism>
<accession>A0A8E7DC48</accession>
<evidence type="ECO:0000313" key="12">
    <source>
        <dbReference type="Proteomes" id="UP001156783"/>
    </source>
</evidence>
<evidence type="ECO:0000256" key="7">
    <source>
        <dbReference type="ARBA" id="ARBA00023086"/>
    </source>
</evidence>
<evidence type="ECO:0000256" key="2">
    <source>
        <dbReference type="ARBA" id="ARBA00004328"/>
    </source>
</evidence>
<keyword evidence="10" id="KW-0175">Coiled coil</keyword>
<keyword evidence="12" id="KW-1185">Reference proteome</keyword>
<dbReference type="RefSeq" id="YP_010840809.1">
    <property type="nucleotide sequence ID" value="NC_079043.1"/>
</dbReference>
<comment type="subcellular location">
    <subcellularLocation>
        <location evidence="1">Host cytoplasm</location>
    </subcellularLocation>
    <subcellularLocation>
        <location evidence="2">Virion</location>
    </subcellularLocation>
</comment>
<keyword evidence="7 11" id="KW-0543">Viral nucleoprotein</keyword>
<evidence type="ECO:0000256" key="10">
    <source>
        <dbReference type="SAM" id="Coils"/>
    </source>
</evidence>
<keyword evidence="8" id="KW-1035">Host cytoplasm</keyword>
<dbReference type="EMBL" id="MT269668">
    <property type="protein sequence ID" value="QVU28734.1"/>
    <property type="molecule type" value="Genomic_RNA"/>
</dbReference>
<dbReference type="InterPro" id="IPR009522">
    <property type="entry name" value="Capsid_Phlebovir/Tenuivir"/>
</dbReference>
<protein>
    <recommendedName>
        <fullName evidence="3">Nucleoprotein</fullName>
    </recommendedName>
    <alternativeName>
        <fullName evidence="9">Nucleocapsid protein</fullName>
    </alternativeName>
</protein>
<evidence type="ECO:0000256" key="6">
    <source>
        <dbReference type="ARBA" id="ARBA00022884"/>
    </source>
</evidence>
<evidence type="ECO:0000256" key="3">
    <source>
        <dbReference type="ARBA" id="ARBA00014389"/>
    </source>
</evidence>
<reference evidence="11" key="1">
    <citation type="submission" date="2020-03" db="EMBL/GenBank/DDBJ databases">
        <authorList>
            <person name="Zhao M."/>
            <person name="Wen G."/>
            <person name="Chen Z."/>
            <person name="Wang Z."/>
        </authorList>
    </citation>
    <scope>NUCLEOTIDE SEQUENCE</scope>
    <source>
        <strain evidence="11">WS</strain>
    </source>
</reference>
<evidence type="ECO:0000256" key="8">
    <source>
        <dbReference type="ARBA" id="ARBA00023200"/>
    </source>
</evidence>
<dbReference type="GO" id="GO:0003723">
    <property type="term" value="F:RNA binding"/>
    <property type="evidence" value="ECO:0007669"/>
    <property type="project" value="InterPro"/>
</dbReference>
<dbReference type="Proteomes" id="UP001156783">
    <property type="component" value="Genome"/>
</dbReference>
<dbReference type="GO" id="GO:0019013">
    <property type="term" value="C:viral nucleocapsid"/>
    <property type="evidence" value="ECO:0007669"/>
    <property type="project" value="UniProtKB-KW"/>
</dbReference>
<keyword evidence="5" id="KW-0946">Virion</keyword>
<keyword evidence="4" id="KW-0167">Capsid protein</keyword>
<evidence type="ECO:0000313" key="11">
    <source>
        <dbReference type="EMBL" id="QVU28734.1"/>
    </source>
</evidence>